<feature type="compositionally biased region" description="Low complexity" evidence="2">
    <location>
        <begin position="1143"/>
        <end position="1168"/>
    </location>
</feature>
<feature type="compositionally biased region" description="Basic and acidic residues" evidence="2">
    <location>
        <begin position="533"/>
        <end position="578"/>
    </location>
</feature>
<accession>A0AAV9VRZ1</accession>
<feature type="compositionally biased region" description="Basic and acidic residues" evidence="2">
    <location>
        <begin position="444"/>
        <end position="458"/>
    </location>
</feature>
<dbReference type="EMBL" id="JAVHNS010000001">
    <property type="protein sequence ID" value="KAK6362744.1"/>
    <property type="molecule type" value="Genomic_DNA"/>
</dbReference>
<keyword evidence="4" id="KW-1185">Reference proteome</keyword>
<sequence length="1282" mass="142956">MSHLPYQFTPSARAPRPASTFSKSIQDHTTKYRLRKLPSGTFKKEKIPRSERPQKARVPPVQRMQGVRRDTADIQIRRVKWWAIKRISKLTHKEHKAIRRSQALRQKLLHAKDEAVDVLVPLFEELGTEPSAVLKAQKLAKKLDKKLDKIEKNINQVERRIGKIQRDIAKVERTREAKIASYELHIRNLTRKTAVGVEGLADSEDIDEKAAESIRKAAELWLHTRLNRHTRSCTSFDRPLHRSKGHRRVSAEGIRVRWSGDLSVGDSVIIRPTESGASGEISRSTSGDSLASSIVNIDTIFALPAKAITEGLELDLKVVRRGAQQRQFDPQEAATEREDNEGDAKVDEKDVELEEIESETESRAKESGSGTSNEESEEESTTKPEPKLEKSLGKGKKGPAKDLGTNPKRGIKKSSKSLKEPELPRTQEKVRNPFWKKSLGILKGDSEERPKEDPSTSKKDRKRNPKASKKGPGGSRLPEGGLTKGIQKDQGKSKKDPKGFKKDSKKNLKDSRKSPKEKLKDSQLSKKNPKGSSQKDIKTKGSKKDLKNSKEGLDKDLKRNNKKDSKKDLEKNSKDSKKNLKGTSNSNDSKKASKDLRKDSRSPRGKAPQGRLQEKSKDKPPKPQKKELAKKKKKDDNRLLPLSWSIRIEAPKPHPPPPKSTASKVAHWAGIPHYRLPRFNLADEAMLQELQTDELDEEDYALLPTSSSTAGKARHEVQLVNVPGNQGFLDQAPKPKKSGGRLRRLKASFKSKSKQAPRLNEDSGDEEEIPRGAHVDQTVPPDFDSNSADYPRHPRTPDRYMLPMSRGSSGRERRSSMSSMGDRIESRPFSDPVKAPVALRKSPPQLLQAWDDDNPYIYNYTNRAHDNDYPYPPRPRPMNRTMSIASSSRLPILHESRHEASTDDYSASRVHPMHSTSQKSPLDDQFRQRRGSQNQVTVSPQDSPQGRGTSVPSIVASQQTSDEAALTEMSTEIQIGGERTEKRTHPQPMHTIEEWVQRIGTPPELGGTPKTIPSDDVEVDQVPLLVTKTAADEVFQASPMREEIENPEIPIPVPTEQLPEAVATPSRAGPIIAERRNENSPSPEIGHIEIISPSYKWPTVEELLAVTSPPKQSSVETQISTPITVVRIPPAEGAQPSSSPIKALLPSPTPSEELTPPTPSPLDSSSPLPIIAPLRFLPRTTTLRSGSEGRHSPLSGPATTFALDPKAAEKRRMTVAFGITPLQRRETAELAQDVLRRVSTTAIGGQGRRGSLVSVIRVVDVLLVKEREEQLKLMRRAEMAWD</sequence>
<proteinExistence type="predicted"/>
<feature type="compositionally biased region" description="Basic and acidic residues" evidence="2">
    <location>
        <begin position="588"/>
        <end position="602"/>
    </location>
</feature>
<keyword evidence="1" id="KW-0175">Coiled coil</keyword>
<evidence type="ECO:0000256" key="1">
    <source>
        <dbReference type="SAM" id="Coils"/>
    </source>
</evidence>
<feature type="coiled-coil region" evidence="1">
    <location>
        <begin position="133"/>
        <end position="174"/>
    </location>
</feature>
<organism evidence="3 4">
    <name type="scientific">Orbilia blumenaviensis</name>
    <dbReference type="NCBI Taxonomy" id="1796055"/>
    <lineage>
        <taxon>Eukaryota</taxon>
        <taxon>Fungi</taxon>
        <taxon>Dikarya</taxon>
        <taxon>Ascomycota</taxon>
        <taxon>Pezizomycotina</taxon>
        <taxon>Orbiliomycetes</taxon>
        <taxon>Orbiliales</taxon>
        <taxon>Orbiliaceae</taxon>
        <taxon>Orbilia</taxon>
    </lineage>
</organism>
<feature type="compositionally biased region" description="Basic and acidic residues" evidence="2">
    <location>
        <begin position="612"/>
        <end position="627"/>
    </location>
</feature>
<feature type="compositionally biased region" description="Basic and acidic residues" evidence="2">
    <location>
        <begin position="486"/>
        <end position="524"/>
    </location>
</feature>
<feature type="compositionally biased region" description="Basic residues" evidence="2">
    <location>
        <begin position="734"/>
        <end position="755"/>
    </location>
</feature>
<feature type="compositionally biased region" description="Basic and acidic residues" evidence="2">
    <location>
        <begin position="334"/>
        <end position="348"/>
    </location>
</feature>
<feature type="region of interest" description="Disordered" evidence="2">
    <location>
        <begin position="896"/>
        <end position="965"/>
    </location>
</feature>
<gene>
    <name evidence="3" type="ORF">TWF730_000200</name>
</gene>
<evidence type="ECO:0000313" key="4">
    <source>
        <dbReference type="Proteomes" id="UP001373714"/>
    </source>
</evidence>
<feature type="region of interest" description="Disordered" evidence="2">
    <location>
        <begin position="1"/>
        <end position="22"/>
    </location>
</feature>
<feature type="region of interest" description="Disordered" evidence="2">
    <location>
        <begin position="707"/>
        <end position="840"/>
    </location>
</feature>
<comment type="caution">
    <text evidence="3">The sequence shown here is derived from an EMBL/GenBank/DDBJ whole genome shotgun (WGS) entry which is preliminary data.</text>
</comment>
<protein>
    <submittedName>
        <fullName evidence="3">Uncharacterized protein</fullName>
    </submittedName>
</protein>
<evidence type="ECO:0000313" key="3">
    <source>
        <dbReference type="EMBL" id="KAK6362744.1"/>
    </source>
</evidence>
<feature type="compositionally biased region" description="Basic and acidic residues" evidence="2">
    <location>
        <begin position="380"/>
        <end position="392"/>
    </location>
</feature>
<feature type="region of interest" description="Disordered" evidence="2">
    <location>
        <begin position="1127"/>
        <end position="1168"/>
    </location>
</feature>
<dbReference type="Proteomes" id="UP001373714">
    <property type="component" value="Unassembled WGS sequence"/>
</dbReference>
<feature type="compositionally biased region" description="Polar residues" evidence="2">
    <location>
        <begin position="931"/>
        <end position="965"/>
    </location>
</feature>
<feature type="region of interest" description="Disordered" evidence="2">
    <location>
        <begin position="40"/>
        <end position="66"/>
    </location>
</feature>
<feature type="compositionally biased region" description="Basic and acidic residues" evidence="2">
    <location>
        <begin position="417"/>
        <end position="431"/>
    </location>
</feature>
<feature type="region of interest" description="Disordered" evidence="2">
    <location>
        <begin position="325"/>
        <end position="665"/>
    </location>
</feature>
<feature type="compositionally biased region" description="Acidic residues" evidence="2">
    <location>
        <begin position="349"/>
        <end position="359"/>
    </location>
</feature>
<name>A0AAV9VRZ1_9PEZI</name>
<feature type="compositionally biased region" description="Basic residues" evidence="2">
    <location>
        <begin position="459"/>
        <end position="469"/>
    </location>
</feature>
<evidence type="ECO:0000256" key="2">
    <source>
        <dbReference type="SAM" id="MobiDB-lite"/>
    </source>
</evidence>
<feature type="compositionally biased region" description="Basic and acidic residues" evidence="2">
    <location>
        <begin position="42"/>
        <end position="54"/>
    </location>
</feature>
<reference evidence="3 4" key="1">
    <citation type="submission" date="2019-10" db="EMBL/GenBank/DDBJ databases">
        <authorList>
            <person name="Palmer J.M."/>
        </authorList>
    </citation>
    <scope>NUCLEOTIDE SEQUENCE [LARGE SCALE GENOMIC DNA]</scope>
    <source>
        <strain evidence="3 4">TWF730</strain>
    </source>
</reference>